<dbReference type="PANTHER" id="PTHR43343">
    <property type="entry name" value="PEPTIDASE S12"/>
    <property type="match status" value="1"/>
</dbReference>
<accession>A0A9D2N1A0</accession>
<dbReference type="PANTHER" id="PTHR43343:SF3">
    <property type="entry name" value="PROTEASE DO-LIKE 8, CHLOROPLASTIC"/>
    <property type="match status" value="1"/>
</dbReference>
<evidence type="ECO:0000256" key="2">
    <source>
        <dbReference type="ARBA" id="ARBA00022801"/>
    </source>
</evidence>
<dbReference type="SUPFAM" id="SSF50494">
    <property type="entry name" value="Trypsin-like serine proteases"/>
    <property type="match status" value="1"/>
</dbReference>
<evidence type="ECO:0000313" key="6">
    <source>
        <dbReference type="EMBL" id="HJC06970.1"/>
    </source>
</evidence>
<evidence type="ECO:0000256" key="1">
    <source>
        <dbReference type="ARBA" id="ARBA00022670"/>
    </source>
</evidence>
<dbReference type="InterPro" id="IPR051201">
    <property type="entry name" value="Chloro_Bact_Ser_Proteases"/>
</dbReference>
<dbReference type="Gene3D" id="2.40.10.120">
    <property type="match status" value="1"/>
</dbReference>
<name>A0A9D2N1A0_9FIRM</name>
<feature type="chain" id="PRO_5038449359" evidence="4">
    <location>
        <begin position="31"/>
        <end position="418"/>
    </location>
</feature>
<dbReference type="Gene3D" id="2.60.200.20">
    <property type="match status" value="1"/>
</dbReference>
<feature type="transmembrane region" description="Helical" evidence="3">
    <location>
        <begin position="259"/>
        <end position="281"/>
    </location>
</feature>
<evidence type="ECO:0000259" key="5">
    <source>
        <dbReference type="PROSITE" id="PS50006"/>
    </source>
</evidence>
<evidence type="ECO:0000256" key="4">
    <source>
        <dbReference type="SAM" id="SignalP"/>
    </source>
</evidence>
<dbReference type="CDD" id="cd00060">
    <property type="entry name" value="FHA"/>
    <property type="match status" value="1"/>
</dbReference>
<dbReference type="PRINTS" id="PR00834">
    <property type="entry name" value="PROTEASES2C"/>
</dbReference>
<dbReference type="InterPro" id="IPR008984">
    <property type="entry name" value="SMAD_FHA_dom_sf"/>
</dbReference>
<dbReference type="Pfam" id="PF00498">
    <property type="entry name" value="FHA"/>
    <property type="match status" value="1"/>
</dbReference>
<protein>
    <submittedName>
        <fullName evidence="6">Trypsin-like peptidase domain-containing protein</fullName>
    </submittedName>
</protein>
<keyword evidence="3" id="KW-0812">Transmembrane</keyword>
<dbReference type="AlphaFoldDB" id="A0A9D2N1A0"/>
<keyword evidence="2" id="KW-0378">Hydrolase</keyword>
<dbReference type="SMART" id="SM00240">
    <property type="entry name" value="FHA"/>
    <property type="match status" value="1"/>
</dbReference>
<dbReference type="InterPro" id="IPR000253">
    <property type="entry name" value="FHA_dom"/>
</dbReference>
<proteinExistence type="predicted"/>
<keyword evidence="3" id="KW-1133">Transmembrane helix</keyword>
<dbReference type="Pfam" id="PF13365">
    <property type="entry name" value="Trypsin_2"/>
    <property type="match status" value="1"/>
</dbReference>
<dbReference type="Proteomes" id="UP000823910">
    <property type="component" value="Unassembled WGS sequence"/>
</dbReference>
<dbReference type="InterPro" id="IPR001940">
    <property type="entry name" value="Peptidase_S1C"/>
</dbReference>
<evidence type="ECO:0000256" key="3">
    <source>
        <dbReference type="SAM" id="Phobius"/>
    </source>
</evidence>
<sequence length="418" mass="44132">MKRFCKMAAALKLTLLAAIMTLMMAAPAFAAFNQSVLDGVILIYSGAPDSSGNMQYWRGTGFFVGEEGQNPQYIVTNCHVVEEYILAGEALGGGVLYVMFDADDQQEAYLVAYDYAKDVAILKLAQPTDKRVPLLLREAGEEELGSEVYAVGYPLAADVTVQAVTSASKGDATVTTGSIGRFLTESGTGRALIQTDAALSGGNSGGPLVDGNGAVIGISTAGSKLDQNLFYAVSSSEVQFLLDRNNIPYGLYAESGTPAALYAGIGAGAVVVLVIIVLVIGKKKKASAAAKAPEAAAAPASAADEEKKASQKTALLRSMAPQHGGMIVQLHHQPVQIGRDPATCRLVYQDGTPGVSSRHCQVYFDEQEQMFVVTDLNSTYGTFLMNGQRIAPNTPVKLPPHSSIYLGEADNTIYLEIE</sequence>
<gene>
    <name evidence="6" type="ORF">H9704_12625</name>
</gene>
<feature type="signal peptide" evidence="4">
    <location>
        <begin position="1"/>
        <end position="30"/>
    </location>
</feature>
<keyword evidence="3" id="KW-0472">Membrane</keyword>
<evidence type="ECO:0000313" key="7">
    <source>
        <dbReference type="Proteomes" id="UP000823910"/>
    </source>
</evidence>
<comment type="caution">
    <text evidence="6">The sequence shown here is derived from an EMBL/GenBank/DDBJ whole genome shotgun (WGS) entry which is preliminary data.</text>
</comment>
<feature type="domain" description="FHA" evidence="5">
    <location>
        <begin position="335"/>
        <end position="389"/>
    </location>
</feature>
<dbReference type="InterPro" id="IPR009003">
    <property type="entry name" value="Peptidase_S1_PA"/>
</dbReference>
<dbReference type="SUPFAM" id="SSF49879">
    <property type="entry name" value="SMAD/FHA domain"/>
    <property type="match status" value="1"/>
</dbReference>
<dbReference type="GO" id="GO:0006508">
    <property type="term" value="P:proteolysis"/>
    <property type="evidence" value="ECO:0007669"/>
    <property type="project" value="UniProtKB-KW"/>
</dbReference>
<keyword evidence="4" id="KW-0732">Signal</keyword>
<dbReference type="GO" id="GO:0004252">
    <property type="term" value="F:serine-type endopeptidase activity"/>
    <property type="evidence" value="ECO:0007669"/>
    <property type="project" value="InterPro"/>
</dbReference>
<reference evidence="6" key="2">
    <citation type="submission" date="2021-04" db="EMBL/GenBank/DDBJ databases">
        <authorList>
            <person name="Gilroy R."/>
        </authorList>
    </citation>
    <scope>NUCLEOTIDE SEQUENCE</scope>
    <source>
        <strain evidence="6">CHK180-15479</strain>
    </source>
</reference>
<dbReference type="PROSITE" id="PS50006">
    <property type="entry name" value="FHA_DOMAIN"/>
    <property type="match status" value="1"/>
</dbReference>
<dbReference type="EMBL" id="DWWT01000066">
    <property type="protein sequence ID" value="HJC06970.1"/>
    <property type="molecule type" value="Genomic_DNA"/>
</dbReference>
<reference evidence="6" key="1">
    <citation type="journal article" date="2021" name="PeerJ">
        <title>Extensive microbial diversity within the chicken gut microbiome revealed by metagenomics and culture.</title>
        <authorList>
            <person name="Gilroy R."/>
            <person name="Ravi A."/>
            <person name="Getino M."/>
            <person name="Pursley I."/>
            <person name="Horton D.L."/>
            <person name="Alikhan N.F."/>
            <person name="Baker D."/>
            <person name="Gharbi K."/>
            <person name="Hall N."/>
            <person name="Watson M."/>
            <person name="Adriaenssens E.M."/>
            <person name="Foster-Nyarko E."/>
            <person name="Jarju S."/>
            <person name="Secka A."/>
            <person name="Antonio M."/>
            <person name="Oren A."/>
            <person name="Chaudhuri R.R."/>
            <person name="La Ragione R."/>
            <person name="Hildebrand F."/>
            <person name="Pallen M.J."/>
        </authorList>
    </citation>
    <scope>NUCLEOTIDE SEQUENCE</scope>
    <source>
        <strain evidence="6">CHK180-15479</strain>
    </source>
</reference>
<organism evidence="6 7">
    <name type="scientific">Candidatus Enterocloster excrementipullorum</name>
    <dbReference type="NCBI Taxonomy" id="2838559"/>
    <lineage>
        <taxon>Bacteria</taxon>
        <taxon>Bacillati</taxon>
        <taxon>Bacillota</taxon>
        <taxon>Clostridia</taxon>
        <taxon>Lachnospirales</taxon>
        <taxon>Lachnospiraceae</taxon>
        <taxon>Enterocloster</taxon>
    </lineage>
</organism>
<keyword evidence="1" id="KW-0645">Protease</keyword>